<dbReference type="AlphaFoldDB" id="A0A194S5I9"/>
<feature type="non-terminal residue" evidence="5">
    <location>
        <position position="1"/>
    </location>
</feature>
<dbReference type="GO" id="GO:0000776">
    <property type="term" value="C:kinetochore"/>
    <property type="evidence" value="ECO:0007669"/>
    <property type="project" value="InterPro"/>
</dbReference>
<dbReference type="OrthoDB" id="1939643at2759"/>
<dbReference type="GeneID" id="28972633"/>
<evidence type="ECO:0000256" key="2">
    <source>
        <dbReference type="ARBA" id="ARBA00010291"/>
    </source>
</evidence>
<dbReference type="InterPro" id="IPR028386">
    <property type="entry name" value="CENP-C/Mif2/cnp3"/>
</dbReference>
<evidence type="ECO:0000256" key="3">
    <source>
        <dbReference type="ARBA" id="ARBA00023242"/>
    </source>
</evidence>
<sequence>VRRSNREKIPRLDYWRNERIIYKRRSSGIGVNAIVRVPKEDPEPLGGAHGKKKGGAGGKRGASARAGSRGGTVKREVPEEQGVDDMTDPDGLVWSWEGDAEVSRRIAFTDKMMDPRPTFDKKFSYQKIYQELDYLAGGILTIPPNGEKALKPSKDNSYVRRLLPLFLSLSLARVDSTSLTSLHARRSSTASRAPSRSRSTAPSSRSARASPLSLSRPPSSSLLERIS</sequence>
<evidence type="ECO:0000256" key="4">
    <source>
        <dbReference type="SAM" id="MobiDB-lite"/>
    </source>
</evidence>
<dbReference type="EMBL" id="KQ474077">
    <property type="protein sequence ID" value="KPV75852.1"/>
    <property type="molecule type" value="Genomic_DNA"/>
</dbReference>
<keyword evidence="6" id="KW-1185">Reference proteome</keyword>
<evidence type="ECO:0000256" key="1">
    <source>
        <dbReference type="ARBA" id="ARBA00004123"/>
    </source>
</evidence>
<dbReference type="GO" id="GO:0051382">
    <property type="term" value="P:kinetochore assembly"/>
    <property type="evidence" value="ECO:0007669"/>
    <property type="project" value="InterPro"/>
</dbReference>
<dbReference type="GO" id="GO:0051455">
    <property type="term" value="P:spindle attachment to meiosis I kinetochore"/>
    <property type="evidence" value="ECO:0007669"/>
    <property type="project" value="TreeGrafter"/>
</dbReference>
<dbReference type="Proteomes" id="UP000053890">
    <property type="component" value="Unassembled WGS sequence"/>
</dbReference>
<dbReference type="GO" id="GO:0005634">
    <property type="term" value="C:nucleus"/>
    <property type="evidence" value="ECO:0007669"/>
    <property type="project" value="UniProtKB-SubCell"/>
</dbReference>
<proteinExistence type="inferred from homology"/>
<comment type="subcellular location">
    <subcellularLocation>
        <location evidence="1">Nucleus</location>
    </subcellularLocation>
</comment>
<dbReference type="STRING" id="578459.A0A194S5I9"/>
<dbReference type="RefSeq" id="XP_018271901.1">
    <property type="nucleotide sequence ID" value="XM_018412184.1"/>
</dbReference>
<accession>A0A194S5I9</accession>
<protein>
    <submittedName>
        <fullName evidence="5">Uncharacterized protein</fullName>
    </submittedName>
</protein>
<gene>
    <name evidence="5" type="ORF">RHOBADRAFT_14144</name>
</gene>
<organism evidence="5 6">
    <name type="scientific">Rhodotorula graminis (strain WP1)</name>
    <dbReference type="NCBI Taxonomy" id="578459"/>
    <lineage>
        <taxon>Eukaryota</taxon>
        <taxon>Fungi</taxon>
        <taxon>Dikarya</taxon>
        <taxon>Basidiomycota</taxon>
        <taxon>Pucciniomycotina</taxon>
        <taxon>Microbotryomycetes</taxon>
        <taxon>Sporidiobolales</taxon>
        <taxon>Sporidiobolaceae</taxon>
        <taxon>Rhodotorula</taxon>
    </lineage>
</organism>
<dbReference type="GO" id="GO:0019237">
    <property type="term" value="F:centromeric DNA binding"/>
    <property type="evidence" value="ECO:0007669"/>
    <property type="project" value="InterPro"/>
</dbReference>
<reference evidence="5 6" key="1">
    <citation type="journal article" date="2015" name="Front. Microbiol.">
        <title>Genome sequence of the plant growth promoting endophytic yeast Rhodotorula graminis WP1.</title>
        <authorList>
            <person name="Firrincieli A."/>
            <person name="Otillar R."/>
            <person name="Salamov A."/>
            <person name="Schmutz J."/>
            <person name="Khan Z."/>
            <person name="Redman R.S."/>
            <person name="Fleck N.D."/>
            <person name="Lindquist E."/>
            <person name="Grigoriev I.V."/>
            <person name="Doty S.L."/>
        </authorList>
    </citation>
    <scope>NUCLEOTIDE SEQUENCE [LARGE SCALE GENOMIC DNA]</scope>
    <source>
        <strain evidence="5 6">WP1</strain>
    </source>
</reference>
<feature type="compositionally biased region" description="Low complexity" evidence="4">
    <location>
        <begin position="187"/>
        <end position="227"/>
    </location>
</feature>
<dbReference type="OMA" id="CLAKNVI"/>
<dbReference type="GO" id="GO:0051315">
    <property type="term" value="P:attachment of mitotic spindle microtubules to kinetochore"/>
    <property type="evidence" value="ECO:0007669"/>
    <property type="project" value="TreeGrafter"/>
</dbReference>
<dbReference type="PANTHER" id="PTHR16684">
    <property type="entry name" value="CENTROMERE PROTEIN C"/>
    <property type="match status" value="1"/>
</dbReference>
<keyword evidence="3" id="KW-0539">Nucleus</keyword>
<comment type="similarity">
    <text evidence="2">Belongs to the CENP-C/MIF2 family.</text>
</comment>
<evidence type="ECO:0000313" key="5">
    <source>
        <dbReference type="EMBL" id="KPV75852.1"/>
    </source>
</evidence>
<feature type="region of interest" description="Disordered" evidence="4">
    <location>
        <begin position="182"/>
        <end position="227"/>
    </location>
</feature>
<name>A0A194S5I9_RHOGW</name>
<feature type="region of interest" description="Disordered" evidence="4">
    <location>
        <begin position="38"/>
        <end position="84"/>
    </location>
</feature>
<evidence type="ECO:0000313" key="6">
    <source>
        <dbReference type="Proteomes" id="UP000053890"/>
    </source>
</evidence>
<dbReference type="PANTHER" id="PTHR16684:SF11">
    <property type="entry name" value="CENTROMERE PROTEIN C"/>
    <property type="match status" value="1"/>
</dbReference>